<name>M8CPF3_AEGTA</name>
<dbReference type="AlphaFoldDB" id="M8CPF3"/>
<dbReference type="ExpressionAtlas" id="M8CPF3">
    <property type="expression patterns" value="baseline"/>
</dbReference>
<accession>M8CPF3</accession>
<dbReference type="Pfam" id="PF03140">
    <property type="entry name" value="DUF247"/>
    <property type="match status" value="1"/>
</dbReference>
<sequence>MRSPHSSKWMKAMEDEMKSMSSKDVWDLEEIPKGAKTMGCKWVYKTKYDPNGNVEKYKARLVAKGFTQREGIDYNETFPPVSCKDSFRIIMALVAHFDLELHQMDVKTTFLHGDLKEKVYMKQPKDLGEASYVLGIEIHRDRNNGVLGLSQKAYLEKVLQKYNMHASKAAPAPIVKGDSFGKFQCPKNRYEIDQTKAVPYASAVGSLQYAQVYTRPDLAFITGVLGRYQENPGIEHWNMRWGAGARDTKFTATTNPTDITYRSMVPYDYQYQLAVADYWEGRATMEPNVWVPALPLQMTVAAPASNTDLVVSSSEQQELKLVEKGTDYQYECSNPIEDFEKAARAFEDNLQQMETKMHLFPPSMEELSKYSKPKVVSIGPYHHGSNEAIQQMESTKDNGDEEKPTAEVDQWLYNAFSSIDRRIFSDIVLLENQLPWVVVQKLKDFMPRPGLDMETVLGRVKHSLQARRHLKFDAPKLDDSYVPPHLLGYLRFYIVGSTDDTSSTSRTPVPEITLSEKVKKLSMSVSVIELAEMGIKLRADDATAELKKMRITNEWFTGKLFLPPVSLDDANARFLVNMAALELCITPDFRVAHDTRSTVCSYLSLLGMVTDNDTDVQELRNKLILQGGGGLTNGDALKLFTGLEKYLRPGNCYDNIIIAIENYRSHRRLRIKVYRFCYRNRTAIIATVSAIAGLAGFLGTLKSFQ</sequence>
<reference evidence="1" key="1">
    <citation type="submission" date="2015-06" db="UniProtKB">
        <authorList>
            <consortium name="EnsemblPlants"/>
        </authorList>
    </citation>
    <scope>IDENTIFICATION</scope>
</reference>
<dbReference type="PANTHER" id="PTHR31549">
    <property type="entry name" value="PROTEIN, PUTATIVE (DUF247)-RELATED-RELATED"/>
    <property type="match status" value="1"/>
</dbReference>
<evidence type="ECO:0000313" key="1">
    <source>
        <dbReference type="EnsemblPlants" id="EMT25451"/>
    </source>
</evidence>
<dbReference type="Pfam" id="PF07727">
    <property type="entry name" value="RVT_2"/>
    <property type="match status" value="1"/>
</dbReference>
<proteinExistence type="predicted"/>
<dbReference type="InterPro" id="IPR004158">
    <property type="entry name" value="DUF247_pln"/>
</dbReference>
<dbReference type="PANTHER" id="PTHR31549:SF299">
    <property type="entry name" value="GENOME ASSEMBLY, CHROMOSOME: II"/>
    <property type="match status" value="1"/>
</dbReference>
<protein>
    <submittedName>
        <fullName evidence="1">Uncharacterized protein</fullName>
    </submittedName>
</protein>
<organism evidence="1">
    <name type="scientific">Aegilops tauschii</name>
    <name type="common">Tausch's goatgrass</name>
    <name type="synonym">Aegilops squarrosa</name>
    <dbReference type="NCBI Taxonomy" id="37682"/>
    <lineage>
        <taxon>Eukaryota</taxon>
        <taxon>Viridiplantae</taxon>
        <taxon>Streptophyta</taxon>
        <taxon>Embryophyta</taxon>
        <taxon>Tracheophyta</taxon>
        <taxon>Spermatophyta</taxon>
        <taxon>Magnoliopsida</taxon>
        <taxon>Liliopsida</taxon>
        <taxon>Poales</taxon>
        <taxon>Poaceae</taxon>
        <taxon>BOP clade</taxon>
        <taxon>Pooideae</taxon>
        <taxon>Triticodae</taxon>
        <taxon>Triticeae</taxon>
        <taxon>Triticinae</taxon>
        <taxon>Aegilops</taxon>
    </lineage>
</organism>
<dbReference type="InterPro" id="IPR013103">
    <property type="entry name" value="RVT_2"/>
</dbReference>
<dbReference type="EnsemblPlants" id="EMT25451">
    <property type="protein sequence ID" value="EMT25451"/>
    <property type="gene ID" value="F775_09534"/>
</dbReference>